<dbReference type="EMBL" id="FOLQ01000045">
    <property type="protein sequence ID" value="SFF30741.1"/>
    <property type="molecule type" value="Genomic_DNA"/>
</dbReference>
<proteinExistence type="predicted"/>
<evidence type="ECO:0000313" key="2">
    <source>
        <dbReference type="Proteomes" id="UP000198598"/>
    </source>
</evidence>
<protein>
    <submittedName>
        <fullName evidence="1">Uncharacterized protein</fullName>
    </submittedName>
</protein>
<dbReference type="OrthoDB" id="711883at2"/>
<keyword evidence="2" id="KW-1185">Reference proteome</keyword>
<reference evidence="1 2" key="1">
    <citation type="submission" date="2016-10" db="EMBL/GenBank/DDBJ databases">
        <authorList>
            <person name="de Groot N.N."/>
        </authorList>
    </citation>
    <scope>NUCLEOTIDE SEQUENCE [LARGE SCALE GENOMIC DNA]</scope>
    <source>
        <strain evidence="1 2">DSM 26130</strain>
    </source>
</reference>
<evidence type="ECO:0000313" key="1">
    <source>
        <dbReference type="EMBL" id="SFF30741.1"/>
    </source>
</evidence>
<accession>A0A1I2HQQ6</accession>
<sequence length="76" mass="8783">MRYIEFYGWQYGYRKISSTKLFAEHFGMGLKDAHDRTHILLDEQSFVLPVESLEKATEVINQFTAIGALCRLVDLA</sequence>
<gene>
    <name evidence="1" type="ORF">SAMN05216167_14514</name>
</gene>
<dbReference type="RefSeq" id="WP_093835021.1">
    <property type="nucleotide sequence ID" value="NZ_FOLQ01000045.1"/>
</dbReference>
<organism evidence="1 2">
    <name type="scientific">Spirosoma endophyticum</name>
    <dbReference type="NCBI Taxonomy" id="662367"/>
    <lineage>
        <taxon>Bacteria</taxon>
        <taxon>Pseudomonadati</taxon>
        <taxon>Bacteroidota</taxon>
        <taxon>Cytophagia</taxon>
        <taxon>Cytophagales</taxon>
        <taxon>Cytophagaceae</taxon>
        <taxon>Spirosoma</taxon>
    </lineage>
</organism>
<name>A0A1I2HQQ6_9BACT</name>
<dbReference type="Proteomes" id="UP000198598">
    <property type="component" value="Unassembled WGS sequence"/>
</dbReference>
<dbReference type="STRING" id="662367.SAMN05216167_14514"/>
<dbReference type="AlphaFoldDB" id="A0A1I2HQQ6"/>